<keyword evidence="4" id="KW-0221">Differentiation</keyword>
<evidence type="ECO:0000256" key="8">
    <source>
        <dbReference type="ARBA" id="ARBA00022989"/>
    </source>
</evidence>
<evidence type="ECO:0000256" key="15">
    <source>
        <dbReference type="ARBA" id="ARBA00042579"/>
    </source>
</evidence>
<dbReference type="InterPro" id="IPR039357">
    <property type="entry name" value="SRD5A/TECR"/>
</dbReference>
<keyword evidence="11 17" id="KW-0472">Membrane</keyword>
<dbReference type="PIRSF" id="PIRSF015596">
    <property type="entry name" value="5_alpha-SR2"/>
    <property type="match status" value="1"/>
</dbReference>
<feature type="transmembrane region" description="Helical" evidence="17">
    <location>
        <begin position="7"/>
        <end position="29"/>
    </location>
</feature>
<dbReference type="PROSITE" id="PS50244">
    <property type="entry name" value="S5A_REDUCTASE"/>
    <property type="match status" value="1"/>
</dbReference>
<keyword evidence="10" id="KW-0443">Lipid metabolism</keyword>
<comment type="catalytic activity">
    <reaction evidence="16">
        <text>androst-4-ene-3,17-dione + NADPH + H(+) = 5alpha-androstan-3,17-dione + NADP(+)</text>
        <dbReference type="Rhea" id="RHEA:50816"/>
        <dbReference type="ChEBI" id="CHEBI:15378"/>
        <dbReference type="ChEBI" id="CHEBI:15994"/>
        <dbReference type="ChEBI" id="CHEBI:16422"/>
        <dbReference type="ChEBI" id="CHEBI:57783"/>
        <dbReference type="ChEBI" id="CHEBI:58349"/>
    </reaction>
    <physiologicalReaction direction="left-to-right" evidence="16">
        <dbReference type="Rhea" id="RHEA:50817"/>
    </physiologicalReaction>
</comment>
<evidence type="ECO:0000256" key="10">
    <source>
        <dbReference type="ARBA" id="ARBA00023098"/>
    </source>
</evidence>
<dbReference type="Pfam" id="PF02544">
    <property type="entry name" value="Steroid_dh"/>
    <property type="match status" value="1"/>
</dbReference>
<evidence type="ECO:0000313" key="20">
    <source>
        <dbReference type="Proteomes" id="UP001565200"/>
    </source>
</evidence>
<evidence type="ECO:0000256" key="2">
    <source>
        <dbReference type="ARBA" id="ARBA00004524"/>
    </source>
</evidence>
<reference evidence="19 20" key="1">
    <citation type="submission" date="2024-03" db="EMBL/GenBank/DDBJ databases">
        <title>Mouse gut bacterial collection (mGBC) of GemPharmatech.</title>
        <authorList>
            <person name="He Y."/>
            <person name="Dong L."/>
            <person name="Wu D."/>
            <person name="Gao X."/>
            <person name="Lin Z."/>
        </authorList>
    </citation>
    <scope>NUCLEOTIDE SEQUENCE [LARGE SCALE GENOMIC DNA]</scope>
    <source>
        <strain evidence="19 20">54-13</strain>
    </source>
</reference>
<gene>
    <name evidence="19" type="ORF">AAK873_08725</name>
</gene>
<keyword evidence="6" id="KW-0492">Microsome</keyword>
<evidence type="ECO:0000256" key="5">
    <source>
        <dbReference type="ARBA" id="ARBA00022824"/>
    </source>
</evidence>
<feature type="transmembrane region" description="Helical" evidence="17">
    <location>
        <begin position="202"/>
        <end position="226"/>
    </location>
</feature>
<feature type="transmembrane region" description="Helical" evidence="17">
    <location>
        <begin position="105"/>
        <end position="130"/>
    </location>
</feature>
<keyword evidence="9" id="KW-0560">Oxidoreductase</keyword>
<dbReference type="PANTHER" id="PTHR10556">
    <property type="entry name" value="3-OXO-5-ALPHA-STEROID 4-DEHYDROGENASE"/>
    <property type="match status" value="1"/>
</dbReference>
<name>A0ABV4D175_9BACT</name>
<organism evidence="19 20">
    <name type="scientific">Heminiphilus faecis</name>
    <dbReference type="NCBI Taxonomy" id="2601703"/>
    <lineage>
        <taxon>Bacteria</taxon>
        <taxon>Pseudomonadati</taxon>
        <taxon>Bacteroidota</taxon>
        <taxon>Bacteroidia</taxon>
        <taxon>Bacteroidales</taxon>
        <taxon>Muribaculaceae</taxon>
        <taxon>Heminiphilus</taxon>
    </lineage>
</organism>
<sequence length="257" mass="29839">MEINASIFNDFLIAMTATAVVVFVALHFVEAGYGMMYTKRWGPAINNRLGWVLMEAPVFVVMLLLWAFSQRRAETAPVVMFLLFELHYFQRSFIFPLLIRSNGHMPLSIILMGVTFNVLNALMQGGWIFYISPAGLYQDSWLWSWQFITGTAVFFAGMYINIDSDRIIRNLRQPGDRRHYIPRGGMFRYVSSANYFGEFVEWTGFAILTWSWAGAVFALWTFANLAPRAGKIHDRYTREFGEQFTSLRLHRIIPYIY</sequence>
<evidence type="ECO:0000256" key="4">
    <source>
        <dbReference type="ARBA" id="ARBA00022782"/>
    </source>
</evidence>
<keyword evidence="7" id="KW-0521">NADP</keyword>
<comment type="function">
    <text evidence="12">Converts testosterone into 5-alpha-dihydrotestosterone and progesterone or corticosterone into their corresponding 5-alpha-3-oxosteroids. It plays a central role in sexual differentiation and androgen physiology.</text>
</comment>
<dbReference type="EMBL" id="JBCLPP010000022">
    <property type="protein sequence ID" value="MEY8245692.1"/>
    <property type="molecule type" value="Genomic_DNA"/>
</dbReference>
<feature type="transmembrane region" description="Helical" evidence="17">
    <location>
        <begin position="49"/>
        <end position="68"/>
    </location>
</feature>
<dbReference type="Proteomes" id="UP001565200">
    <property type="component" value="Unassembled WGS sequence"/>
</dbReference>
<evidence type="ECO:0000256" key="6">
    <source>
        <dbReference type="ARBA" id="ARBA00022848"/>
    </source>
</evidence>
<evidence type="ECO:0000256" key="17">
    <source>
        <dbReference type="SAM" id="Phobius"/>
    </source>
</evidence>
<keyword evidence="8 17" id="KW-1133">Transmembrane helix</keyword>
<evidence type="ECO:0000256" key="16">
    <source>
        <dbReference type="ARBA" id="ARBA00049166"/>
    </source>
</evidence>
<evidence type="ECO:0000256" key="11">
    <source>
        <dbReference type="ARBA" id="ARBA00023136"/>
    </source>
</evidence>
<comment type="caution">
    <text evidence="19">The sequence shown here is derived from an EMBL/GenBank/DDBJ whole genome shotgun (WGS) entry which is preliminary data.</text>
</comment>
<evidence type="ECO:0000256" key="13">
    <source>
        <dbReference type="ARBA" id="ARBA00039428"/>
    </source>
</evidence>
<feature type="transmembrane region" description="Helical" evidence="17">
    <location>
        <begin position="142"/>
        <end position="162"/>
    </location>
</feature>
<evidence type="ECO:0000256" key="1">
    <source>
        <dbReference type="ARBA" id="ARBA00004477"/>
    </source>
</evidence>
<evidence type="ECO:0000256" key="12">
    <source>
        <dbReference type="ARBA" id="ARBA00037789"/>
    </source>
</evidence>
<evidence type="ECO:0000256" key="3">
    <source>
        <dbReference type="ARBA" id="ARBA00022692"/>
    </source>
</evidence>
<dbReference type="PANTHER" id="PTHR10556:SF57">
    <property type="entry name" value="3-OXO-5-ALPHA-STEROID 4-DEHYDROGENASE 1"/>
    <property type="match status" value="1"/>
</dbReference>
<protein>
    <recommendedName>
        <fullName evidence="13">3-oxo-5-alpha-steroid 4-dehydrogenase 1</fullName>
    </recommendedName>
    <alternativeName>
        <fullName evidence="14">SR type 1</fullName>
    </alternativeName>
    <alternativeName>
        <fullName evidence="15">Steroid 5-alpha-reductase 1</fullName>
    </alternativeName>
</protein>
<accession>A0ABV4D175</accession>
<dbReference type="Gene3D" id="1.20.120.1630">
    <property type="match status" value="1"/>
</dbReference>
<evidence type="ECO:0000256" key="14">
    <source>
        <dbReference type="ARBA" id="ARBA00041664"/>
    </source>
</evidence>
<dbReference type="InterPro" id="IPR001104">
    <property type="entry name" value="3-oxo-5_a-steroid_4-DH_C"/>
</dbReference>
<evidence type="ECO:0000256" key="9">
    <source>
        <dbReference type="ARBA" id="ARBA00023002"/>
    </source>
</evidence>
<proteinExistence type="predicted"/>
<feature type="domain" description="3-oxo-5-alpha-steroid 4-dehydrogenase C-terminal" evidence="18">
    <location>
        <begin position="104"/>
        <end position="257"/>
    </location>
</feature>
<dbReference type="RefSeq" id="WP_235897906.1">
    <property type="nucleotide sequence ID" value="NZ_JBCLPP010000022.1"/>
</dbReference>
<comment type="subcellular location">
    <subcellularLocation>
        <location evidence="1">Endoplasmic reticulum membrane</location>
        <topology evidence="1">Multi-pass membrane protein</topology>
    </subcellularLocation>
    <subcellularLocation>
        <location evidence="2">Microsome membrane</location>
    </subcellularLocation>
</comment>
<keyword evidence="20" id="KW-1185">Reference proteome</keyword>
<evidence type="ECO:0000256" key="7">
    <source>
        <dbReference type="ARBA" id="ARBA00022857"/>
    </source>
</evidence>
<evidence type="ECO:0000259" key="18">
    <source>
        <dbReference type="Pfam" id="PF02544"/>
    </source>
</evidence>
<keyword evidence="5" id="KW-0256">Endoplasmic reticulum</keyword>
<keyword evidence="3 17" id="KW-0812">Transmembrane</keyword>
<dbReference type="InterPro" id="IPR016636">
    <property type="entry name" value="3-oxo-5-alpha-steroid_4-DH"/>
</dbReference>
<evidence type="ECO:0000313" key="19">
    <source>
        <dbReference type="EMBL" id="MEY8245692.1"/>
    </source>
</evidence>
<feature type="transmembrane region" description="Helical" evidence="17">
    <location>
        <begin position="80"/>
        <end position="99"/>
    </location>
</feature>